<dbReference type="EMBL" id="JASCZI010241657">
    <property type="protein sequence ID" value="MED6203617.1"/>
    <property type="molecule type" value="Genomic_DNA"/>
</dbReference>
<protein>
    <submittedName>
        <fullName evidence="1">Uncharacterized protein</fullName>
    </submittedName>
</protein>
<accession>A0ABU6Y0X3</accession>
<sequence length="168" mass="18093">MLVCGKADATGTEQEGMALPGADAIGRGSVRGAPGLAVAEGGLAAAVGWDAAASRRKRRCSLFNIRTVRVTTGLLVLTPIQEMGLTWMRILQAQIQNDSNQKVITVVVTFSVLNSLELREFNADSSTTTVIGALHLRSLTFFYGESNIHLSLFRSCSLHSDYSTCLFR</sequence>
<organism evidence="1 2">
    <name type="scientific">Stylosanthes scabra</name>
    <dbReference type="NCBI Taxonomy" id="79078"/>
    <lineage>
        <taxon>Eukaryota</taxon>
        <taxon>Viridiplantae</taxon>
        <taxon>Streptophyta</taxon>
        <taxon>Embryophyta</taxon>
        <taxon>Tracheophyta</taxon>
        <taxon>Spermatophyta</taxon>
        <taxon>Magnoliopsida</taxon>
        <taxon>eudicotyledons</taxon>
        <taxon>Gunneridae</taxon>
        <taxon>Pentapetalae</taxon>
        <taxon>rosids</taxon>
        <taxon>fabids</taxon>
        <taxon>Fabales</taxon>
        <taxon>Fabaceae</taxon>
        <taxon>Papilionoideae</taxon>
        <taxon>50 kb inversion clade</taxon>
        <taxon>dalbergioids sensu lato</taxon>
        <taxon>Dalbergieae</taxon>
        <taxon>Pterocarpus clade</taxon>
        <taxon>Stylosanthes</taxon>
    </lineage>
</organism>
<gene>
    <name evidence="1" type="ORF">PIB30_000696</name>
</gene>
<dbReference type="Proteomes" id="UP001341840">
    <property type="component" value="Unassembled WGS sequence"/>
</dbReference>
<evidence type="ECO:0000313" key="2">
    <source>
        <dbReference type="Proteomes" id="UP001341840"/>
    </source>
</evidence>
<comment type="caution">
    <text evidence="1">The sequence shown here is derived from an EMBL/GenBank/DDBJ whole genome shotgun (WGS) entry which is preliminary data.</text>
</comment>
<proteinExistence type="predicted"/>
<keyword evidence="2" id="KW-1185">Reference proteome</keyword>
<name>A0ABU6Y0X3_9FABA</name>
<evidence type="ECO:0000313" key="1">
    <source>
        <dbReference type="EMBL" id="MED6203617.1"/>
    </source>
</evidence>
<reference evidence="1 2" key="1">
    <citation type="journal article" date="2023" name="Plants (Basel)">
        <title>Bridging the Gap: Combining Genomics and Transcriptomics Approaches to Understand Stylosanthes scabra, an Orphan Legume from the Brazilian Caatinga.</title>
        <authorList>
            <person name="Ferreira-Neto J.R.C."/>
            <person name="da Silva M.D."/>
            <person name="Binneck E."/>
            <person name="de Melo N.F."/>
            <person name="da Silva R.H."/>
            <person name="de Melo A.L.T.M."/>
            <person name="Pandolfi V."/>
            <person name="Bustamante F.O."/>
            <person name="Brasileiro-Vidal A.C."/>
            <person name="Benko-Iseppon A.M."/>
        </authorList>
    </citation>
    <scope>NUCLEOTIDE SEQUENCE [LARGE SCALE GENOMIC DNA]</scope>
    <source>
        <tissue evidence="1">Leaves</tissue>
    </source>
</reference>